<gene>
    <name evidence="1" type="ORF">EZS28_021655</name>
</gene>
<reference evidence="1 2" key="1">
    <citation type="submission" date="2019-03" db="EMBL/GenBank/DDBJ databases">
        <title>Single cell metagenomics reveals metabolic interactions within the superorganism composed of flagellate Streblomastix strix and complex community of Bacteroidetes bacteria on its surface.</title>
        <authorList>
            <person name="Treitli S.C."/>
            <person name="Kolisko M."/>
            <person name="Husnik F."/>
            <person name="Keeling P."/>
            <person name="Hampl V."/>
        </authorList>
    </citation>
    <scope>NUCLEOTIDE SEQUENCE [LARGE SCALE GENOMIC DNA]</scope>
    <source>
        <strain evidence="1">ST1C</strain>
    </source>
</reference>
<dbReference type="InterPro" id="IPR043136">
    <property type="entry name" value="B30.2/SPRY_sf"/>
</dbReference>
<dbReference type="OrthoDB" id="2306477at2759"/>
<name>A0A5J4VJL7_9EUKA</name>
<organism evidence="1 2">
    <name type="scientific">Streblomastix strix</name>
    <dbReference type="NCBI Taxonomy" id="222440"/>
    <lineage>
        <taxon>Eukaryota</taxon>
        <taxon>Metamonada</taxon>
        <taxon>Preaxostyla</taxon>
        <taxon>Oxymonadida</taxon>
        <taxon>Streblomastigidae</taxon>
        <taxon>Streblomastix</taxon>
    </lineage>
</organism>
<evidence type="ECO:0000313" key="1">
    <source>
        <dbReference type="EMBL" id="KAA6382817.1"/>
    </source>
</evidence>
<dbReference type="AlphaFoldDB" id="A0A5J4VJL7"/>
<accession>A0A5J4VJL7</accession>
<sequence>MSSIPVQVTGPIDHEPIINYEPGIKVNYDSFTKGDSSKQVIQFDPLIRSGIVRFEVLNVKKLKGIGIANRDANFGRHEDAFVGTNAIQVVEWKPNGSLHHNKNAVFYDSRYKEGDCIALELNMDSEIRTLSLFVNGKMQNDYITHIPDAVRFWTYTNTVGDSFRVLKFERQQYPTGMHCEGSRSWKYGEDWNPI</sequence>
<evidence type="ECO:0000313" key="2">
    <source>
        <dbReference type="Proteomes" id="UP000324800"/>
    </source>
</evidence>
<proteinExistence type="predicted"/>
<dbReference type="EMBL" id="SNRW01006576">
    <property type="protein sequence ID" value="KAA6382817.1"/>
    <property type="molecule type" value="Genomic_DNA"/>
</dbReference>
<evidence type="ECO:0008006" key="3">
    <source>
        <dbReference type="Google" id="ProtNLM"/>
    </source>
</evidence>
<protein>
    <recommendedName>
        <fullName evidence="3">SPRY domain-containing protein</fullName>
    </recommendedName>
</protein>
<dbReference type="Gene3D" id="2.60.120.920">
    <property type="match status" value="1"/>
</dbReference>
<dbReference type="Proteomes" id="UP000324800">
    <property type="component" value="Unassembled WGS sequence"/>
</dbReference>
<comment type="caution">
    <text evidence="1">The sequence shown here is derived from an EMBL/GenBank/DDBJ whole genome shotgun (WGS) entry which is preliminary data.</text>
</comment>